<evidence type="ECO:0000313" key="2">
    <source>
        <dbReference type="Proteomes" id="UP001238179"/>
    </source>
</evidence>
<dbReference type="Gene3D" id="1.25.40.10">
    <property type="entry name" value="Tetratricopeptide repeat domain"/>
    <property type="match status" value="2"/>
</dbReference>
<dbReference type="KEGG" id="msil:METEAL_30200"/>
<protein>
    <recommendedName>
        <fullName evidence="3">Tetratricopeptide repeat protein</fullName>
    </recommendedName>
</protein>
<accession>A0AA48GXT7</accession>
<dbReference type="Pfam" id="PF14559">
    <property type="entry name" value="TPR_19"/>
    <property type="match status" value="2"/>
</dbReference>
<dbReference type="Proteomes" id="UP001238179">
    <property type="component" value="Chromosome"/>
</dbReference>
<sequence>MTNEIPGTFCQNCFTWNPGEREICRKCGTRLLIVAGDQTWEETEEMEAEDDLDEHLLERITGLEETLRRVETYLETVSDQMGRLERSEVMLRNGLMSLVQEMEHKGQLDAQAFSSRWEQLVEENLQLISARELFTRYRARILPIAKPKAASQLKRALLETSALLDNGQLPEAATRLGEALALDPKNYELVFTVAALKEVAQVWDEAEQLARRVVQLSPRHFEGWMLLAKVLQDDPARADAAIETLRIAADLRPDEAGPKIQLAELLLEEEDLQGSLESAQEAVNLQRDGETLCLLAEALLARGEAPKAIPLLKEASGYLPGDLRVRELLAEGYILADERPKAFSILAELLRQHPGDPQLLLLLDAENAAQLRSARGGKAEARYLLDDAEDWLAEANLAEAEAVLKKARRKDKSERLEWLELNLAYQKDPKAHLGKAVLFAGSPRHPRLCFQALRLALDTLMDRNDEKGLNQALEVFFNAHPKSSGAWEAAIIRQAHRLMNSRINEADLAEVRRLQANPLPGQEARARTLLGQYLLELKHPREVVQLVDPVIASEPTMINHFQLGMALAALREKDEALAVLRDGLEADPGDLPESQTTLLRSRMEGMIHDLEQPAGHL</sequence>
<dbReference type="EMBL" id="AP027080">
    <property type="protein sequence ID" value="BDU73846.1"/>
    <property type="molecule type" value="Genomic_DNA"/>
</dbReference>
<organism evidence="1 2">
    <name type="scientific">Mesoterricola silvestris</name>
    <dbReference type="NCBI Taxonomy" id="2927979"/>
    <lineage>
        <taxon>Bacteria</taxon>
        <taxon>Pseudomonadati</taxon>
        <taxon>Acidobacteriota</taxon>
        <taxon>Holophagae</taxon>
        <taxon>Holophagales</taxon>
        <taxon>Holophagaceae</taxon>
        <taxon>Mesoterricola</taxon>
    </lineage>
</organism>
<name>A0AA48GXT7_9BACT</name>
<dbReference type="InterPro" id="IPR011990">
    <property type="entry name" value="TPR-like_helical_dom_sf"/>
</dbReference>
<reference evidence="2" key="1">
    <citation type="journal article" date="2023" name="Int. J. Syst. Evol. Microbiol.">
        <title>Mesoterricola silvestris gen. nov., sp. nov., Mesoterricola sediminis sp. nov., Geothrix oryzae sp. nov., Geothrix edaphica sp. nov., Geothrix rubra sp. nov., and Geothrix limicola sp. nov., six novel members of Acidobacteriota isolated from soils.</title>
        <authorList>
            <person name="Itoh H."/>
            <person name="Sugisawa Y."/>
            <person name="Mise K."/>
            <person name="Xu Z."/>
            <person name="Kuniyasu M."/>
            <person name="Ushijima N."/>
            <person name="Kawano K."/>
            <person name="Kobayashi E."/>
            <person name="Shiratori Y."/>
            <person name="Masuda Y."/>
            <person name="Senoo K."/>
        </authorList>
    </citation>
    <scope>NUCLEOTIDE SEQUENCE [LARGE SCALE GENOMIC DNA]</scope>
    <source>
        <strain evidence="2">W79</strain>
    </source>
</reference>
<evidence type="ECO:0008006" key="3">
    <source>
        <dbReference type="Google" id="ProtNLM"/>
    </source>
</evidence>
<dbReference type="RefSeq" id="WP_316412514.1">
    <property type="nucleotide sequence ID" value="NZ_AP027080.1"/>
</dbReference>
<proteinExistence type="predicted"/>
<dbReference type="SUPFAM" id="SSF48452">
    <property type="entry name" value="TPR-like"/>
    <property type="match status" value="2"/>
</dbReference>
<dbReference type="AlphaFoldDB" id="A0AA48GXT7"/>
<keyword evidence="2" id="KW-1185">Reference proteome</keyword>
<gene>
    <name evidence="1" type="ORF">METEAL_30200</name>
</gene>
<evidence type="ECO:0000313" key="1">
    <source>
        <dbReference type="EMBL" id="BDU73846.1"/>
    </source>
</evidence>